<feature type="domain" description="DUF4440" evidence="2">
    <location>
        <begin position="34"/>
        <end position="141"/>
    </location>
</feature>
<proteinExistence type="predicted"/>
<dbReference type="Gene3D" id="3.10.450.50">
    <property type="match status" value="1"/>
</dbReference>
<dbReference type="Proteomes" id="UP001595906">
    <property type="component" value="Unassembled WGS sequence"/>
</dbReference>
<sequence>MKLFVLSLTLLLAASTQAQEKKVAPTSNQLYNTIRTQDSLFFAAFNAQHLALMKTFFSPSLEWFQDNGGLINYDTVFINFAQMYTRPYKLTRTLIEGSLEVHPIKDYGAIEIGTHQFEHIENGKLEIGTFKFLMIWKETNGNGRLPKW</sequence>
<evidence type="ECO:0000259" key="2">
    <source>
        <dbReference type="Pfam" id="PF14534"/>
    </source>
</evidence>
<keyword evidence="1" id="KW-0732">Signal</keyword>
<feature type="signal peptide" evidence="1">
    <location>
        <begin position="1"/>
        <end position="18"/>
    </location>
</feature>
<protein>
    <submittedName>
        <fullName evidence="3">Nuclear transport factor 2 family protein</fullName>
    </submittedName>
</protein>
<reference evidence="4" key="1">
    <citation type="journal article" date="2019" name="Int. J. Syst. Evol. Microbiol.">
        <title>The Global Catalogue of Microorganisms (GCM) 10K type strain sequencing project: providing services to taxonomists for standard genome sequencing and annotation.</title>
        <authorList>
            <consortium name="The Broad Institute Genomics Platform"/>
            <consortium name="The Broad Institute Genome Sequencing Center for Infectious Disease"/>
            <person name="Wu L."/>
            <person name="Ma J."/>
        </authorList>
    </citation>
    <scope>NUCLEOTIDE SEQUENCE [LARGE SCALE GENOMIC DNA]</scope>
    <source>
        <strain evidence="4">CECT 8010</strain>
    </source>
</reference>
<feature type="chain" id="PRO_5046752492" evidence="1">
    <location>
        <begin position="19"/>
        <end position="148"/>
    </location>
</feature>
<evidence type="ECO:0000256" key="1">
    <source>
        <dbReference type="SAM" id="SignalP"/>
    </source>
</evidence>
<evidence type="ECO:0000313" key="3">
    <source>
        <dbReference type="EMBL" id="MFC4232096.1"/>
    </source>
</evidence>
<comment type="caution">
    <text evidence="3">The sequence shown here is derived from an EMBL/GenBank/DDBJ whole genome shotgun (WGS) entry which is preliminary data.</text>
</comment>
<name>A0ABV8PYI4_9BACT</name>
<evidence type="ECO:0000313" key="4">
    <source>
        <dbReference type="Proteomes" id="UP001595906"/>
    </source>
</evidence>
<organism evidence="3 4">
    <name type="scientific">Parasediminibacterium paludis</name>
    <dbReference type="NCBI Taxonomy" id="908966"/>
    <lineage>
        <taxon>Bacteria</taxon>
        <taxon>Pseudomonadati</taxon>
        <taxon>Bacteroidota</taxon>
        <taxon>Chitinophagia</taxon>
        <taxon>Chitinophagales</taxon>
        <taxon>Chitinophagaceae</taxon>
        <taxon>Parasediminibacterium</taxon>
    </lineage>
</organism>
<dbReference type="RefSeq" id="WP_379013813.1">
    <property type="nucleotide sequence ID" value="NZ_JBHSDC010000018.1"/>
</dbReference>
<dbReference type="InterPro" id="IPR027843">
    <property type="entry name" value="DUF4440"/>
</dbReference>
<dbReference type="SUPFAM" id="SSF54427">
    <property type="entry name" value="NTF2-like"/>
    <property type="match status" value="1"/>
</dbReference>
<keyword evidence="4" id="KW-1185">Reference proteome</keyword>
<gene>
    <name evidence="3" type="ORF">ACFOW1_09345</name>
</gene>
<accession>A0ABV8PYI4</accession>
<dbReference type="Pfam" id="PF14534">
    <property type="entry name" value="DUF4440"/>
    <property type="match status" value="1"/>
</dbReference>
<dbReference type="EMBL" id="JBHSDC010000018">
    <property type="protein sequence ID" value="MFC4232096.1"/>
    <property type="molecule type" value="Genomic_DNA"/>
</dbReference>
<dbReference type="InterPro" id="IPR032710">
    <property type="entry name" value="NTF2-like_dom_sf"/>
</dbReference>